<evidence type="ECO:0000313" key="2">
    <source>
        <dbReference type="Proteomes" id="UP001194414"/>
    </source>
</evidence>
<sequence length="72" mass="8647">MNDSLLYPVQNNFRNEQLLNGWWKFQFDLESKVEQDEWMTKGLPNPVDMPVPASFNELFSKSKERNYVGDFW</sequence>
<dbReference type="Gene3D" id="2.60.120.260">
    <property type="entry name" value="Galactose-binding domain-like"/>
    <property type="match status" value="1"/>
</dbReference>
<dbReference type="EMBL" id="JACCPP010000023">
    <property type="protein sequence ID" value="MBI1708576.1"/>
    <property type="molecule type" value="Genomic_DNA"/>
</dbReference>
<dbReference type="AlphaFoldDB" id="A0AAW4DPA5"/>
<name>A0AAW4DPA5_9LACO</name>
<protein>
    <submittedName>
        <fullName evidence="1">Beta-glucuronidase</fullName>
    </submittedName>
</protein>
<dbReference type="SUPFAM" id="SSF49785">
    <property type="entry name" value="Galactose-binding domain-like"/>
    <property type="match status" value="1"/>
</dbReference>
<evidence type="ECO:0000313" key="1">
    <source>
        <dbReference type="EMBL" id="MBI1708576.1"/>
    </source>
</evidence>
<gene>
    <name evidence="1" type="ORF">HYQ56_1564</name>
</gene>
<reference evidence="1" key="1">
    <citation type="submission" date="2020-07" db="EMBL/GenBank/DDBJ databases">
        <title>Comparative genomics analyses of Lactobacillus crispatus isolated from different ecological niches.</title>
        <authorList>
            <person name="Mancino W."/>
            <person name="Mancabelli L."/>
            <person name="Lugli G.A."/>
            <person name="Milani C."/>
            <person name="Viappiani A."/>
            <person name="Anzalone R."/>
            <person name="Longhi G."/>
            <person name="Ventura M."/>
            <person name="Turroni F."/>
        </authorList>
    </citation>
    <scope>NUCLEOTIDE SEQUENCE</scope>
    <source>
        <strain evidence="1">LB65</strain>
    </source>
</reference>
<dbReference type="InterPro" id="IPR008979">
    <property type="entry name" value="Galactose-bd-like_sf"/>
</dbReference>
<dbReference type="RefSeq" id="WP_198566675.1">
    <property type="nucleotide sequence ID" value="NZ_JACCPP010000023.1"/>
</dbReference>
<comment type="caution">
    <text evidence="1">The sequence shown here is derived from an EMBL/GenBank/DDBJ whole genome shotgun (WGS) entry which is preliminary data.</text>
</comment>
<accession>A0AAW4DPA5</accession>
<organism evidence="1 2">
    <name type="scientific">Lactobacillus crispatus</name>
    <dbReference type="NCBI Taxonomy" id="47770"/>
    <lineage>
        <taxon>Bacteria</taxon>
        <taxon>Bacillati</taxon>
        <taxon>Bacillota</taxon>
        <taxon>Bacilli</taxon>
        <taxon>Lactobacillales</taxon>
        <taxon>Lactobacillaceae</taxon>
        <taxon>Lactobacillus</taxon>
    </lineage>
</organism>
<dbReference type="Proteomes" id="UP001194414">
    <property type="component" value="Unassembled WGS sequence"/>
</dbReference>
<proteinExistence type="predicted"/>